<comment type="caution">
    <text evidence="1">The sequence shown here is derived from an EMBL/GenBank/DDBJ whole genome shotgun (WGS) entry which is preliminary data.</text>
</comment>
<reference evidence="1" key="1">
    <citation type="submission" date="2023-03" db="EMBL/GenBank/DDBJ databases">
        <title>Actinoallomurus iriomotensis NBRC 103681.</title>
        <authorList>
            <person name="Ichikawa N."/>
            <person name="Sato H."/>
            <person name="Tonouchi N."/>
        </authorList>
    </citation>
    <scope>NUCLEOTIDE SEQUENCE</scope>
    <source>
        <strain evidence="1">NBRC 103681</strain>
    </source>
</reference>
<organism evidence="1 2">
    <name type="scientific">Actinoallomurus iriomotensis</name>
    <dbReference type="NCBI Taxonomy" id="478107"/>
    <lineage>
        <taxon>Bacteria</taxon>
        <taxon>Bacillati</taxon>
        <taxon>Actinomycetota</taxon>
        <taxon>Actinomycetes</taxon>
        <taxon>Streptosporangiales</taxon>
        <taxon>Thermomonosporaceae</taxon>
        <taxon>Actinoallomurus</taxon>
    </lineage>
</organism>
<sequence>MDAFDWSRVTGSPWYRPEAAQAAADALGGSPSAEHAAREVARLRYEVSNDHEGTLYPAAVPATTVFLEVIADHPGQARMEALNALLDWWSRFVPDPGFENYDDPEHGPVNVCEGVEERVRAAAGMLREVAMDHSDGGRHRPAVRELLRNLDDGWVAGGG</sequence>
<protein>
    <submittedName>
        <fullName evidence="1">Uncharacterized protein</fullName>
    </submittedName>
</protein>
<dbReference type="Proteomes" id="UP001165135">
    <property type="component" value="Unassembled WGS sequence"/>
</dbReference>
<evidence type="ECO:0000313" key="2">
    <source>
        <dbReference type="Proteomes" id="UP001165135"/>
    </source>
</evidence>
<dbReference type="AlphaFoldDB" id="A0A9W6RES7"/>
<dbReference type="EMBL" id="BSTJ01000003">
    <property type="protein sequence ID" value="GLY74473.1"/>
    <property type="molecule type" value="Genomic_DNA"/>
</dbReference>
<gene>
    <name evidence="1" type="ORF">Airi01_027400</name>
</gene>
<proteinExistence type="predicted"/>
<dbReference type="RefSeq" id="WP_285620306.1">
    <property type="nucleotide sequence ID" value="NZ_BSTJ01000003.1"/>
</dbReference>
<name>A0A9W6RES7_9ACTN</name>
<evidence type="ECO:0000313" key="1">
    <source>
        <dbReference type="EMBL" id="GLY74473.1"/>
    </source>
</evidence>
<accession>A0A9W6RES7</accession>